<gene>
    <name evidence="2" type="ORF">PTD2_18495</name>
</gene>
<reference evidence="2 3" key="1">
    <citation type="submission" date="2006-02" db="EMBL/GenBank/DDBJ databases">
        <authorList>
            <person name="Moran M.A."/>
            <person name="Kjelleberg S."/>
            <person name="Egan S."/>
            <person name="Saunders N."/>
            <person name="Thomas T."/>
            <person name="Ferriera S."/>
            <person name="Johnson J."/>
            <person name="Kravitz S."/>
            <person name="Halpern A."/>
            <person name="Remington K."/>
            <person name="Beeson K."/>
            <person name="Tran B."/>
            <person name="Rogers Y.-H."/>
            <person name="Friedman R."/>
            <person name="Venter J.C."/>
        </authorList>
    </citation>
    <scope>NUCLEOTIDE SEQUENCE [LARGE SCALE GENOMIC DNA]</scope>
    <source>
        <strain evidence="2 3">D2</strain>
    </source>
</reference>
<comment type="caution">
    <text evidence="2">The sequence shown here is derived from an EMBL/GenBank/DDBJ whole genome shotgun (WGS) entry which is preliminary data.</text>
</comment>
<dbReference type="GO" id="GO:0006313">
    <property type="term" value="P:DNA transposition"/>
    <property type="evidence" value="ECO:0007669"/>
    <property type="project" value="InterPro"/>
</dbReference>
<dbReference type="GO" id="GO:0043565">
    <property type="term" value="F:sequence-specific DNA binding"/>
    <property type="evidence" value="ECO:0007669"/>
    <property type="project" value="TreeGrafter"/>
</dbReference>
<dbReference type="InterPro" id="IPR002686">
    <property type="entry name" value="Transposase_17"/>
</dbReference>
<protein>
    <recommendedName>
        <fullName evidence="1">Transposase IS200-like domain-containing protein</fullName>
    </recommendedName>
</protein>
<evidence type="ECO:0000313" key="3">
    <source>
        <dbReference type="Proteomes" id="UP000006201"/>
    </source>
</evidence>
<dbReference type="Pfam" id="PF01797">
    <property type="entry name" value="Y1_Tnp"/>
    <property type="match status" value="1"/>
</dbReference>
<evidence type="ECO:0000259" key="1">
    <source>
        <dbReference type="SMART" id="SM01321"/>
    </source>
</evidence>
<dbReference type="EMBL" id="AAOH01000005">
    <property type="protein sequence ID" value="EAR27839.1"/>
    <property type="molecule type" value="Genomic_DNA"/>
</dbReference>
<dbReference type="RefSeq" id="WP_009839671.1">
    <property type="nucleotide sequence ID" value="NZ_CH959301.1"/>
</dbReference>
<dbReference type="NCBIfam" id="NF047646">
    <property type="entry name" value="REP_Tyr_transpos"/>
    <property type="match status" value="1"/>
</dbReference>
<sequence>MYQNLRKYRQSIPDAYYAITLCTDNRTPWFNQFDNAHIAIKTMYENDHNNRTKTIAYVLMPDHLHWLIQLQNNEPLPLIVQRFKSLVTRKINLKYQQKHTIWQRYYYEHQIRSEQDLYHQARYIIANPLRAGIIDSVQNYPFWNCKYLP</sequence>
<dbReference type="Gene3D" id="3.30.70.1290">
    <property type="entry name" value="Transposase IS200-like"/>
    <property type="match status" value="1"/>
</dbReference>
<keyword evidence="3" id="KW-1185">Reference proteome</keyword>
<dbReference type="SMART" id="SM01321">
    <property type="entry name" value="Y1_Tnp"/>
    <property type="match status" value="1"/>
</dbReference>
<dbReference type="AlphaFoldDB" id="A4CBV2"/>
<dbReference type="SUPFAM" id="SSF143422">
    <property type="entry name" value="Transposase IS200-like"/>
    <property type="match status" value="1"/>
</dbReference>
<dbReference type="eggNOG" id="COG1943">
    <property type="taxonomic scope" value="Bacteria"/>
</dbReference>
<dbReference type="InterPro" id="IPR052715">
    <property type="entry name" value="RAYT_transposase"/>
</dbReference>
<dbReference type="OrthoDB" id="9794403at2"/>
<name>A4CBV2_9GAMM</name>
<dbReference type="HOGENOM" id="CLU_068226_2_1_6"/>
<evidence type="ECO:0000313" key="2">
    <source>
        <dbReference type="EMBL" id="EAR27839.1"/>
    </source>
</evidence>
<dbReference type="InterPro" id="IPR036515">
    <property type="entry name" value="Transposase_17_sf"/>
</dbReference>
<accession>A4CBV2</accession>
<dbReference type="PANTHER" id="PTHR36966">
    <property type="entry name" value="REP-ASSOCIATED TYROSINE TRANSPOSASE"/>
    <property type="match status" value="1"/>
</dbReference>
<organism evidence="2 3">
    <name type="scientific">Pseudoalteromonas tunicata D2</name>
    <dbReference type="NCBI Taxonomy" id="87626"/>
    <lineage>
        <taxon>Bacteria</taxon>
        <taxon>Pseudomonadati</taxon>
        <taxon>Pseudomonadota</taxon>
        <taxon>Gammaproteobacteria</taxon>
        <taxon>Alteromonadales</taxon>
        <taxon>Pseudoalteromonadaceae</taxon>
        <taxon>Pseudoalteromonas</taxon>
    </lineage>
</organism>
<dbReference type="GO" id="GO:0004803">
    <property type="term" value="F:transposase activity"/>
    <property type="evidence" value="ECO:0007669"/>
    <property type="project" value="InterPro"/>
</dbReference>
<proteinExistence type="predicted"/>
<feature type="domain" description="Transposase IS200-like" evidence="1">
    <location>
        <begin position="12"/>
        <end position="127"/>
    </location>
</feature>
<dbReference type="PANTHER" id="PTHR36966:SF1">
    <property type="entry name" value="REP-ASSOCIATED TYROSINE TRANSPOSASE"/>
    <property type="match status" value="1"/>
</dbReference>
<dbReference type="Proteomes" id="UP000006201">
    <property type="component" value="Unassembled WGS sequence"/>
</dbReference>